<feature type="chain" id="PRO_5038430781" description="DUF6843 domain-containing protein" evidence="1">
    <location>
        <begin position="20"/>
        <end position="172"/>
    </location>
</feature>
<keyword evidence="4" id="KW-1185">Reference proteome</keyword>
<proteinExistence type="predicted"/>
<comment type="caution">
    <text evidence="3">The sequence shown here is derived from an EMBL/GenBank/DDBJ whole genome shotgun (WGS) entry which is preliminary data.</text>
</comment>
<dbReference type="AlphaFoldDB" id="A0A8J3EY69"/>
<reference evidence="4" key="1">
    <citation type="journal article" date="2019" name="Int. J. Syst. Evol. Microbiol.">
        <title>The Global Catalogue of Microorganisms (GCM) 10K type strain sequencing project: providing services to taxonomists for standard genome sequencing and annotation.</title>
        <authorList>
            <consortium name="The Broad Institute Genomics Platform"/>
            <consortium name="The Broad Institute Genome Sequencing Center for Infectious Disease"/>
            <person name="Wu L."/>
            <person name="Ma J."/>
        </authorList>
    </citation>
    <scope>NUCLEOTIDE SEQUENCE [LARGE SCALE GENOMIC DNA]</scope>
    <source>
        <strain evidence="4">CGMCC 1.14993</strain>
    </source>
</reference>
<evidence type="ECO:0000259" key="2">
    <source>
        <dbReference type="Pfam" id="PF20862"/>
    </source>
</evidence>
<accession>A0A8J3EY69</accession>
<feature type="signal peptide" evidence="1">
    <location>
        <begin position="1"/>
        <end position="19"/>
    </location>
</feature>
<dbReference type="RefSeq" id="WP_087998388.1">
    <property type="nucleotide sequence ID" value="NZ_BMHB01000001.1"/>
</dbReference>
<sequence length="172" mass="19674">MKKCLMLIIAIFIIGGCSTQEVPDTNELFLIPNGFEGTITVFYNVTDTPVLEKEGTYSVIPVIEASLKQLEGTNINRYGVYLTSSLFRFDEGATISNKYFYVDEKGKRTAIDEKCTYYASTGSFTLDNGKELNYQTIQVTNSQCGQDFYFDGEDRYEIQEREVLKYWKEQAE</sequence>
<dbReference type="Proteomes" id="UP000626244">
    <property type="component" value="Unassembled WGS sequence"/>
</dbReference>
<dbReference type="OrthoDB" id="68404at2"/>
<dbReference type="EMBL" id="BMHB01000001">
    <property type="protein sequence ID" value="GGI13897.1"/>
    <property type="molecule type" value="Genomic_DNA"/>
</dbReference>
<dbReference type="PROSITE" id="PS51257">
    <property type="entry name" value="PROKAR_LIPOPROTEIN"/>
    <property type="match status" value="1"/>
</dbReference>
<feature type="domain" description="DUF6843" evidence="2">
    <location>
        <begin position="25"/>
        <end position="148"/>
    </location>
</feature>
<evidence type="ECO:0000313" key="4">
    <source>
        <dbReference type="Proteomes" id="UP000626244"/>
    </source>
</evidence>
<name>A0A8J3EY69_9BACI</name>
<keyword evidence="1" id="KW-0732">Signal</keyword>
<dbReference type="InterPro" id="IPR049293">
    <property type="entry name" value="DUF6843"/>
</dbReference>
<protein>
    <recommendedName>
        <fullName evidence="2">DUF6843 domain-containing protein</fullName>
    </recommendedName>
</protein>
<dbReference type="Pfam" id="PF20862">
    <property type="entry name" value="DUF6843"/>
    <property type="match status" value="1"/>
</dbReference>
<evidence type="ECO:0000256" key="1">
    <source>
        <dbReference type="SAM" id="SignalP"/>
    </source>
</evidence>
<organism evidence="3 4">
    <name type="scientific">Gottfriedia solisilvae</name>
    <dbReference type="NCBI Taxonomy" id="1516104"/>
    <lineage>
        <taxon>Bacteria</taxon>
        <taxon>Bacillati</taxon>
        <taxon>Bacillota</taxon>
        <taxon>Bacilli</taxon>
        <taxon>Bacillales</taxon>
        <taxon>Bacillaceae</taxon>
        <taxon>Gottfriedia</taxon>
    </lineage>
</organism>
<evidence type="ECO:0000313" key="3">
    <source>
        <dbReference type="EMBL" id="GGI13897.1"/>
    </source>
</evidence>
<gene>
    <name evidence="3" type="ORF">GCM10007380_20210</name>
</gene>